<dbReference type="eggNOG" id="COG1175">
    <property type="taxonomic scope" value="Bacteria"/>
</dbReference>
<feature type="domain" description="ABC transmembrane type-1" evidence="9">
    <location>
        <begin position="123"/>
        <end position="333"/>
    </location>
</feature>
<evidence type="ECO:0000256" key="8">
    <source>
        <dbReference type="SAM" id="MobiDB-lite"/>
    </source>
</evidence>
<feature type="transmembrane region" description="Helical" evidence="7">
    <location>
        <begin position="312"/>
        <end position="334"/>
    </location>
</feature>
<feature type="transmembrane region" description="Helical" evidence="7">
    <location>
        <begin position="208"/>
        <end position="233"/>
    </location>
</feature>
<keyword evidence="3" id="KW-1003">Cell membrane</keyword>
<evidence type="ECO:0000313" key="10">
    <source>
        <dbReference type="EMBL" id="AFA74813.1"/>
    </source>
</evidence>
<comment type="subcellular location">
    <subcellularLocation>
        <location evidence="1 7">Cell membrane</location>
        <topology evidence="1 7">Multi-pass membrane protein</topology>
    </subcellularLocation>
</comment>
<dbReference type="PROSITE" id="PS50928">
    <property type="entry name" value="ABC_TM1"/>
    <property type="match status" value="1"/>
</dbReference>
<dbReference type="PANTHER" id="PTHR30193">
    <property type="entry name" value="ABC TRANSPORTER PERMEASE PROTEIN"/>
    <property type="match status" value="1"/>
</dbReference>
<feature type="transmembrane region" description="Helical" evidence="7">
    <location>
        <begin position="254"/>
        <end position="276"/>
    </location>
</feature>
<dbReference type="EMBL" id="CP003119">
    <property type="protein sequence ID" value="AFA74813.1"/>
    <property type="molecule type" value="Genomic_DNA"/>
</dbReference>
<name>H6N3Z0_GORPV</name>
<keyword evidence="4 7" id="KW-0812">Transmembrane</keyword>
<feature type="compositionally biased region" description="Pro residues" evidence="8">
    <location>
        <begin position="25"/>
        <end position="36"/>
    </location>
</feature>
<evidence type="ECO:0000256" key="2">
    <source>
        <dbReference type="ARBA" id="ARBA00022448"/>
    </source>
</evidence>
<comment type="similarity">
    <text evidence="7">Belongs to the binding-protein-dependent transport system permease family.</text>
</comment>
<dbReference type="InterPro" id="IPR000515">
    <property type="entry name" value="MetI-like"/>
</dbReference>
<dbReference type="CDD" id="cd06261">
    <property type="entry name" value="TM_PBP2"/>
    <property type="match status" value="1"/>
</dbReference>
<gene>
    <name evidence="10" type="ordered locus">GPOL_c38010</name>
</gene>
<feature type="transmembrane region" description="Helical" evidence="7">
    <location>
        <begin position="58"/>
        <end position="80"/>
    </location>
</feature>
<dbReference type="Gene3D" id="1.10.3720.10">
    <property type="entry name" value="MetI-like"/>
    <property type="match status" value="1"/>
</dbReference>
<evidence type="ECO:0000313" key="11">
    <source>
        <dbReference type="Proteomes" id="UP000009154"/>
    </source>
</evidence>
<feature type="transmembrane region" description="Helical" evidence="7">
    <location>
        <begin position="123"/>
        <end position="146"/>
    </location>
</feature>
<accession>H6N3Z0</accession>
<feature type="compositionally biased region" description="Basic and acidic residues" evidence="8">
    <location>
        <begin position="15"/>
        <end position="24"/>
    </location>
</feature>
<keyword evidence="5 7" id="KW-1133">Transmembrane helix</keyword>
<dbReference type="GO" id="GO:0005886">
    <property type="term" value="C:plasma membrane"/>
    <property type="evidence" value="ECO:0007669"/>
    <property type="project" value="UniProtKB-SubCell"/>
</dbReference>
<feature type="transmembrane region" description="Helical" evidence="7">
    <location>
        <begin position="158"/>
        <end position="181"/>
    </location>
</feature>
<evidence type="ECO:0000256" key="3">
    <source>
        <dbReference type="ARBA" id="ARBA00022475"/>
    </source>
</evidence>
<evidence type="ECO:0000259" key="9">
    <source>
        <dbReference type="PROSITE" id="PS50928"/>
    </source>
</evidence>
<dbReference type="AlphaFoldDB" id="H6N3Z0"/>
<evidence type="ECO:0000256" key="6">
    <source>
        <dbReference type="ARBA" id="ARBA00023136"/>
    </source>
</evidence>
<evidence type="ECO:0000256" key="4">
    <source>
        <dbReference type="ARBA" id="ARBA00022692"/>
    </source>
</evidence>
<evidence type="ECO:0000256" key="7">
    <source>
        <dbReference type="RuleBase" id="RU363032"/>
    </source>
</evidence>
<organism evidence="10 11">
    <name type="scientific">Gordonia polyisoprenivorans (strain DSM 44266 / VH2)</name>
    <dbReference type="NCBI Taxonomy" id="1112204"/>
    <lineage>
        <taxon>Bacteria</taxon>
        <taxon>Bacillati</taxon>
        <taxon>Actinomycetota</taxon>
        <taxon>Actinomycetes</taxon>
        <taxon>Mycobacteriales</taxon>
        <taxon>Gordoniaceae</taxon>
        <taxon>Gordonia</taxon>
    </lineage>
</organism>
<keyword evidence="2 7" id="KW-0813">Transport</keyword>
<keyword evidence="6 7" id="KW-0472">Membrane</keyword>
<reference evidence="10 11" key="1">
    <citation type="journal article" date="2012" name="Appl. Environ. Microbiol.">
        <title>Involvement of two latex-clearing proteins during rubber degradation and insights into the subsequent degradation pathway revealed by the genome sequence of Gordonia polyisoprenivorans strain VH2.</title>
        <authorList>
            <person name="Hiessl S."/>
            <person name="Schuldes J."/>
            <person name="Thurmer A."/>
            <person name="Halbsguth T."/>
            <person name="Broker D."/>
            <person name="Angelov A."/>
            <person name="Liebl W."/>
            <person name="Daniel R."/>
            <person name="Steinbuchel A."/>
        </authorList>
    </citation>
    <scope>NUCLEOTIDE SEQUENCE [LARGE SCALE GENOMIC DNA]</scope>
    <source>
        <strain evidence="11">DSM 44266 / VH2</strain>
    </source>
</reference>
<evidence type="ECO:0000256" key="1">
    <source>
        <dbReference type="ARBA" id="ARBA00004651"/>
    </source>
</evidence>
<protein>
    <submittedName>
        <fullName evidence="10">Putative ABC transporter, permease protein</fullName>
    </submittedName>
</protein>
<proteinExistence type="inferred from homology"/>
<sequence length="346" mass="37494">MFVESPPAPSTSEPTDNRPTDIRPDPAPTDPAPGADPVPGAVDSTGRRTGVSARARRVIGSATPYLYLTPALAMLVIWTYRPLAQAVQLSFYSWNLLPTSPMVAVGTENYRRLVDVPEVGDSLWRTVEIIVGLLPFSLILPVIVALATRHVTGRMRVFYQAIIFAPFLVAPVASAAVWRWLGEPESGAINRVLGLHVNWINDTRTAQLAIIVITGWHVLGFAVLVVSAGISGINPDYHDAARVDGATRGQIDRWITLPLLSPSLVLLALLTVLLSAQWTFPLVDTLTQGGPSGATTNIYYLLWEYGFQTFDAGMSAAVGIVVFLCFGVLAALLVRLSERVTFHDDK</sequence>
<dbReference type="InterPro" id="IPR035906">
    <property type="entry name" value="MetI-like_sf"/>
</dbReference>
<dbReference type="InterPro" id="IPR051393">
    <property type="entry name" value="ABC_transporter_permease"/>
</dbReference>
<dbReference type="STRING" id="1112204.GPOL_c38010"/>
<dbReference type="PANTHER" id="PTHR30193:SF45">
    <property type="entry name" value="ABC TRANSPORTER PERMEASE PROTEIN"/>
    <property type="match status" value="1"/>
</dbReference>
<dbReference type="KEGG" id="gpo:GPOL_c38010"/>
<keyword evidence="11" id="KW-1185">Reference proteome</keyword>
<dbReference type="Proteomes" id="UP000009154">
    <property type="component" value="Chromosome"/>
</dbReference>
<dbReference type="SUPFAM" id="SSF161098">
    <property type="entry name" value="MetI-like"/>
    <property type="match status" value="1"/>
</dbReference>
<dbReference type="HOGENOM" id="CLU_016047_0_2_11"/>
<feature type="region of interest" description="Disordered" evidence="8">
    <location>
        <begin position="1"/>
        <end position="49"/>
    </location>
</feature>
<dbReference type="GO" id="GO:0055085">
    <property type="term" value="P:transmembrane transport"/>
    <property type="evidence" value="ECO:0007669"/>
    <property type="project" value="InterPro"/>
</dbReference>
<dbReference type="Pfam" id="PF00528">
    <property type="entry name" value="BPD_transp_1"/>
    <property type="match status" value="1"/>
</dbReference>
<evidence type="ECO:0000256" key="5">
    <source>
        <dbReference type="ARBA" id="ARBA00022989"/>
    </source>
</evidence>